<gene>
    <name evidence="2" type="ORF">SAMN03097708_00029</name>
</gene>
<sequence length="57" mass="5973">MERIRKEKQCSPTIGCVESLLVVAGGAMALVWVLAIDGASPTIGDLFQLVMTVLPGS</sequence>
<feature type="transmembrane region" description="Helical" evidence="1">
    <location>
        <begin position="12"/>
        <end position="35"/>
    </location>
</feature>
<accession>A0A1G5PHS0</accession>
<keyword evidence="3" id="KW-1185">Reference proteome</keyword>
<dbReference type="EMBL" id="FMWD01000001">
    <property type="protein sequence ID" value="SCZ49072.1"/>
    <property type="molecule type" value="Genomic_DNA"/>
</dbReference>
<organism evidence="2 3">
    <name type="scientific">Thiohalomonas denitrificans</name>
    <dbReference type="NCBI Taxonomy" id="415747"/>
    <lineage>
        <taxon>Bacteria</taxon>
        <taxon>Pseudomonadati</taxon>
        <taxon>Pseudomonadota</taxon>
        <taxon>Gammaproteobacteria</taxon>
        <taxon>Thiohalomonadales</taxon>
        <taxon>Thiohalomonadaceae</taxon>
        <taxon>Thiohalomonas</taxon>
    </lineage>
</organism>
<evidence type="ECO:0000313" key="2">
    <source>
        <dbReference type="EMBL" id="SCZ49072.1"/>
    </source>
</evidence>
<evidence type="ECO:0000313" key="3">
    <source>
        <dbReference type="Proteomes" id="UP000199648"/>
    </source>
</evidence>
<dbReference type="Proteomes" id="UP000199648">
    <property type="component" value="Unassembled WGS sequence"/>
</dbReference>
<keyword evidence="1" id="KW-1133">Transmembrane helix</keyword>
<keyword evidence="1" id="KW-0472">Membrane</keyword>
<protein>
    <submittedName>
        <fullName evidence="2">Uncharacterized protein</fullName>
    </submittedName>
</protein>
<dbReference type="AlphaFoldDB" id="A0A1G5PHS0"/>
<proteinExistence type="predicted"/>
<dbReference type="RefSeq" id="WP_175452381.1">
    <property type="nucleotide sequence ID" value="NZ_FMWD01000001.1"/>
</dbReference>
<keyword evidence="1" id="KW-0812">Transmembrane</keyword>
<name>A0A1G5PHS0_9GAMM</name>
<evidence type="ECO:0000256" key="1">
    <source>
        <dbReference type="SAM" id="Phobius"/>
    </source>
</evidence>
<reference evidence="2 3" key="1">
    <citation type="submission" date="2016-10" db="EMBL/GenBank/DDBJ databases">
        <authorList>
            <person name="de Groot N.N."/>
        </authorList>
    </citation>
    <scope>NUCLEOTIDE SEQUENCE [LARGE SCALE GENOMIC DNA]</scope>
    <source>
        <strain evidence="2 3">HLD2</strain>
    </source>
</reference>